<dbReference type="PANTHER" id="PTHR42924">
    <property type="entry name" value="EXONUCLEASE"/>
    <property type="match status" value="1"/>
</dbReference>
<dbReference type="GO" id="GO:0004534">
    <property type="term" value="F:5'-3' RNA exonuclease activity"/>
    <property type="evidence" value="ECO:0007669"/>
    <property type="project" value="TreeGrafter"/>
</dbReference>
<comment type="caution">
    <text evidence="2">The sequence shown here is derived from an EMBL/GenBank/DDBJ whole genome shotgun (WGS) entry which is preliminary data.</text>
</comment>
<protein>
    <submittedName>
        <fullName evidence="2">CehA/McbA family metallohydrolase</fullName>
    </submittedName>
</protein>
<reference evidence="2" key="1">
    <citation type="submission" date="2022-11" db="EMBL/GenBank/DDBJ databases">
        <title>Marilongibacter aestuarii gen. nov., sp. nov., isolated from tidal flat sediment.</title>
        <authorList>
            <person name="Jiayan W."/>
        </authorList>
    </citation>
    <scope>NUCLEOTIDE SEQUENCE</scope>
    <source>
        <strain evidence="2">Z1-6</strain>
    </source>
</reference>
<dbReference type="Gene3D" id="3.20.20.140">
    <property type="entry name" value="Metal-dependent hydrolases"/>
    <property type="match status" value="1"/>
</dbReference>
<keyword evidence="3" id="KW-1185">Reference proteome</keyword>
<dbReference type="InterPro" id="IPR016195">
    <property type="entry name" value="Pol/histidinol_Pase-like"/>
</dbReference>
<feature type="chain" id="PRO_5040756142" evidence="1">
    <location>
        <begin position="25"/>
        <end position="328"/>
    </location>
</feature>
<feature type="signal peptide" evidence="1">
    <location>
        <begin position="1"/>
        <end position="24"/>
    </location>
</feature>
<dbReference type="InterPro" id="IPR052018">
    <property type="entry name" value="PHP_domain"/>
</dbReference>
<accession>A0A9X3F413</accession>
<sequence length="328" mass="36797">MRRRNFFRLAGISAVSTIVPNVFAHEVKENPANKNTLTNPFETKGKWYKAALHVHTTNSDGDVDVPTRLKQYRDLGFNVVAVTDHRTTNDLSGYSDKNFLALSSMEFHPKTYSGAPTHHLLAYGLPHPYEYKEELSAQEMIDDVKSKGAKVFYAHPWWTGHTYVEMTEVSGYLGLEVYNDGCKGAHSSNAEVYWDQMLNKGHVLTGLATDDVHRSSEVGKAWTMIKAAKLDDRSILEAIGNGCFYATKGPVINDYHLSEDMKIKIECSSAKKIAFRVSGAGNGKVFMAEDGKSLQNAEWDLSKKKPKWVRCEVTDYDGNTAWTNPIYL</sequence>
<gene>
    <name evidence="2" type="ORF">OU798_03640</name>
</gene>
<dbReference type="SUPFAM" id="SSF89550">
    <property type="entry name" value="PHP domain-like"/>
    <property type="match status" value="1"/>
</dbReference>
<dbReference type="NCBIfam" id="NF038032">
    <property type="entry name" value="CehA_McbA_metalo"/>
    <property type="match status" value="1"/>
</dbReference>
<dbReference type="RefSeq" id="WP_343331754.1">
    <property type="nucleotide sequence ID" value="NZ_JAPOHD010000007.1"/>
</dbReference>
<dbReference type="Proteomes" id="UP001145087">
    <property type="component" value="Unassembled WGS sequence"/>
</dbReference>
<dbReference type="GO" id="GO:0035312">
    <property type="term" value="F:5'-3' DNA exonuclease activity"/>
    <property type="evidence" value="ECO:0007669"/>
    <property type="project" value="TreeGrafter"/>
</dbReference>
<evidence type="ECO:0000256" key="1">
    <source>
        <dbReference type="SAM" id="SignalP"/>
    </source>
</evidence>
<keyword evidence="1" id="KW-0732">Signal</keyword>
<name>A0A9X3F413_9BACT</name>
<evidence type="ECO:0000313" key="3">
    <source>
        <dbReference type="Proteomes" id="UP001145087"/>
    </source>
</evidence>
<organism evidence="2 3">
    <name type="scientific">Draconibacterium aestuarii</name>
    <dbReference type="NCBI Taxonomy" id="2998507"/>
    <lineage>
        <taxon>Bacteria</taxon>
        <taxon>Pseudomonadati</taxon>
        <taxon>Bacteroidota</taxon>
        <taxon>Bacteroidia</taxon>
        <taxon>Marinilabiliales</taxon>
        <taxon>Prolixibacteraceae</taxon>
        <taxon>Draconibacterium</taxon>
    </lineage>
</organism>
<proteinExistence type="predicted"/>
<dbReference type="AlphaFoldDB" id="A0A9X3F413"/>
<dbReference type="PANTHER" id="PTHR42924:SF3">
    <property type="entry name" value="POLYMERASE_HISTIDINOL PHOSPHATASE N-TERMINAL DOMAIN-CONTAINING PROTEIN"/>
    <property type="match status" value="1"/>
</dbReference>
<evidence type="ECO:0000313" key="2">
    <source>
        <dbReference type="EMBL" id="MCY1719417.1"/>
    </source>
</evidence>
<dbReference type="EMBL" id="JAPOHD010000007">
    <property type="protein sequence ID" value="MCY1719417.1"/>
    <property type="molecule type" value="Genomic_DNA"/>
</dbReference>